<dbReference type="Pfam" id="PF18982">
    <property type="entry name" value="JetA"/>
    <property type="match status" value="1"/>
</dbReference>
<dbReference type="AlphaFoldDB" id="A0A127M636"/>
<dbReference type="Proteomes" id="UP000074119">
    <property type="component" value="Chromosome"/>
</dbReference>
<evidence type="ECO:0000313" key="1">
    <source>
        <dbReference type="EMBL" id="AMO68669.1"/>
    </source>
</evidence>
<dbReference type="STRING" id="1470434.AZF00_10340"/>
<gene>
    <name evidence="1" type="ORF">AZF00_10340</name>
</gene>
<reference evidence="1 2" key="1">
    <citation type="submission" date="2015-12" db="EMBL/GenBank/DDBJ databases">
        <authorList>
            <person name="Shamseldin A."/>
            <person name="Moawad H."/>
            <person name="Abd El-Rahim W.M."/>
            <person name="Sadowsky M.J."/>
        </authorList>
    </citation>
    <scope>NUCLEOTIDE SEQUENCE [LARGE SCALE GENOMIC DNA]</scope>
    <source>
        <strain evidence="1 2">SM2</strain>
    </source>
</reference>
<name>A0A127M636_9GAMM</name>
<sequence>MFLDRISNNLFKPLASKNARLYGIGLHALYKRLIESQESGDECTPKEAKDFIRRELFNQSQTIEWQDEDELIADTDTDLAGRIYNRLRDTDWLIEMDEIGYRRITSFPPDAAQLLNALSSLGEQGELDLGSICLGVYSSLKNVLESPRENAHLISFAAKSAKTFYAEASALSFTTRELAYRMLNQSKSSEQLDTFFNIFINQVFTRDYKTLHSKDNPYRFRGRILSQSAEIAFDSSVLSEVVNGILSTRNEASAESIQDEVRAELQAITKVFTNIPTLMEGMERYRRSMTRRTREAIRYSYRSTPDIGRRLDAVIGKIASCSAEQFPAPLVGDTFLAAHRLYERPGKKDKAEATALSRPPPPLEQIARDRAFKAYLQRRMDNPVRLKNYLEKNLGDNAKITSCDMQIDNLDDLLAYLEVRKLMAGSQSKGGNYAALAQQFNVQINPGHITENEYVIAPQLVIQRVEGC</sequence>
<organism evidence="1 2">
    <name type="scientific">Zhongshania aliphaticivorans</name>
    <dbReference type="NCBI Taxonomy" id="1470434"/>
    <lineage>
        <taxon>Bacteria</taxon>
        <taxon>Pseudomonadati</taxon>
        <taxon>Pseudomonadota</taxon>
        <taxon>Gammaproteobacteria</taxon>
        <taxon>Cellvibrionales</taxon>
        <taxon>Spongiibacteraceae</taxon>
        <taxon>Zhongshania</taxon>
    </lineage>
</organism>
<accession>A0A127M636</accession>
<dbReference type="KEGG" id="zal:AZF00_10340"/>
<evidence type="ECO:0000313" key="2">
    <source>
        <dbReference type="Proteomes" id="UP000074119"/>
    </source>
</evidence>
<dbReference type="RefSeq" id="WP_040803140.1">
    <property type="nucleotide sequence ID" value="NZ_CP014544.1"/>
</dbReference>
<dbReference type="EMBL" id="CP014544">
    <property type="protein sequence ID" value="AMO68669.1"/>
    <property type="molecule type" value="Genomic_DNA"/>
</dbReference>
<protein>
    <submittedName>
        <fullName evidence="1">Uncharacterized protein</fullName>
    </submittedName>
</protein>
<dbReference type="InterPro" id="IPR043773">
    <property type="entry name" value="JetA"/>
</dbReference>
<proteinExistence type="predicted"/>